<evidence type="ECO:0000259" key="3">
    <source>
        <dbReference type="Pfam" id="PF05065"/>
    </source>
</evidence>
<evidence type="ECO:0000256" key="1">
    <source>
        <dbReference type="ARBA" id="ARBA00004328"/>
    </source>
</evidence>
<dbReference type="Proteomes" id="UP000831684">
    <property type="component" value="Chromosome"/>
</dbReference>
<proteinExistence type="predicted"/>
<reference evidence="4" key="1">
    <citation type="submission" date="2021-09" db="EMBL/GenBank/DDBJ databases">
        <title>Network and meta-omics reveal the key degrader and cooperation patterns in an efficient 1,4-dioxane-degrading microbial community.</title>
        <authorList>
            <person name="Dai C."/>
        </authorList>
    </citation>
    <scope>NUCLEOTIDE SEQUENCE</scope>
    <source>
        <strain evidence="4">ZM13</strain>
    </source>
</reference>
<dbReference type="Pfam" id="PF05065">
    <property type="entry name" value="Phage_capsid"/>
    <property type="match status" value="1"/>
</dbReference>
<dbReference type="Gene3D" id="3.30.2320.10">
    <property type="entry name" value="hypothetical protein PF0899 domain"/>
    <property type="match status" value="1"/>
</dbReference>
<protein>
    <submittedName>
        <fullName evidence="4">Phage major capsid protein</fullName>
    </submittedName>
</protein>
<evidence type="ECO:0000313" key="5">
    <source>
        <dbReference type="Proteomes" id="UP000831684"/>
    </source>
</evidence>
<dbReference type="SUPFAM" id="SSF56563">
    <property type="entry name" value="Major capsid protein gp5"/>
    <property type="match status" value="1"/>
</dbReference>
<evidence type="ECO:0000256" key="2">
    <source>
        <dbReference type="SAM" id="SignalP"/>
    </source>
</evidence>
<feature type="domain" description="Phage capsid-like C-terminal" evidence="3">
    <location>
        <begin position="175"/>
        <end position="459"/>
    </location>
</feature>
<feature type="signal peptide" evidence="2">
    <location>
        <begin position="1"/>
        <end position="25"/>
    </location>
</feature>
<keyword evidence="2" id="KW-0732">Signal</keyword>
<dbReference type="NCBIfam" id="TIGR01554">
    <property type="entry name" value="major_cap_HK97"/>
    <property type="match status" value="1"/>
</dbReference>
<gene>
    <name evidence="4" type="ORF">K9D25_10065</name>
</gene>
<dbReference type="EMBL" id="CP083239">
    <property type="protein sequence ID" value="UOK73008.1"/>
    <property type="molecule type" value="Genomic_DNA"/>
</dbReference>
<dbReference type="InterPro" id="IPR024455">
    <property type="entry name" value="Phage_capsid"/>
</dbReference>
<accession>A0A9E7AB26</accession>
<name>A0A9E7AB26_9HYPH</name>
<organism evidence="4 5">
    <name type="scientific">Ancylobacter polymorphus</name>
    <dbReference type="NCBI Taxonomy" id="223390"/>
    <lineage>
        <taxon>Bacteria</taxon>
        <taxon>Pseudomonadati</taxon>
        <taxon>Pseudomonadota</taxon>
        <taxon>Alphaproteobacteria</taxon>
        <taxon>Hyphomicrobiales</taxon>
        <taxon>Xanthobacteraceae</taxon>
        <taxon>Ancylobacter</taxon>
    </lineage>
</organism>
<dbReference type="KEGG" id="apol:K9D25_10065"/>
<dbReference type="RefSeq" id="WP_244450701.1">
    <property type="nucleotide sequence ID" value="NZ_CP083239.1"/>
</dbReference>
<sequence>MRTFVFAALAVAAIAFLCVDTHVVAALAHYSGNLAGPATMAMFAAPSASFRGIQRVRAEANDDPVKVFAELQRTVEAFKAEQEKALADIRKKVEDPLQAEKVERINADISRHTAALDEINAAIAALKLGGGGGAPNADVQAHAKAFDGFFRRGAEAGLRDLEVKAGLTSQSNPDGGFLVPTQMEATIDRVLGTVSALRSAARVITISTGSYTKDVNMGGAAAGWVGEEEARTETGTPSLRSLEFPVMELYAEPYATQIILDDARIDIEQWLADEVSITFAEKEGAAFITGDGVKKPRGLLSYEKVANGSYAWGKTGYIASGHASAFASTAPADALIDLFHALRAGYRNNANWLMSDITLGALRKMKDGQGNYLWAPPTTPEAPSTILGKPVITDDNMPSVGADAFPIAFGDFQRAYLVIDRAGIRVLRNPYKVNGKVAFYTTKRVGGGIQNFEAVKLLKIATS</sequence>
<dbReference type="InterPro" id="IPR054612">
    <property type="entry name" value="Phage_capsid-like_C"/>
</dbReference>
<dbReference type="AlphaFoldDB" id="A0A9E7AB26"/>
<comment type="subcellular location">
    <subcellularLocation>
        <location evidence="1">Virion</location>
    </subcellularLocation>
</comment>
<feature type="chain" id="PRO_5039492123" evidence="2">
    <location>
        <begin position="26"/>
        <end position="463"/>
    </location>
</feature>
<evidence type="ECO:0000313" key="4">
    <source>
        <dbReference type="EMBL" id="UOK73008.1"/>
    </source>
</evidence>